<protein>
    <submittedName>
        <fullName evidence="2">Methyltransferase domain-containing protein</fullName>
    </submittedName>
</protein>
<evidence type="ECO:0000256" key="1">
    <source>
        <dbReference type="SAM" id="MobiDB-lite"/>
    </source>
</evidence>
<sequence length="133" mass="15058">MFPVDEEYSASSYPEFQSAAPEPVSGTNYYRPIAPAPAPAPTRQAHHTHQVVNVTPVPHSYHRPLDGPGQLSATDEVVDLRDHGINKTFTGKSVFPDEVYYENGRTYQAYRADAYYFPNDPQEQDRLDLEHHI</sequence>
<keyword evidence="2" id="KW-0808">Transferase</keyword>
<organism evidence="2 3">
    <name type="scientific">Apiospora kogelbergensis</name>
    <dbReference type="NCBI Taxonomy" id="1337665"/>
    <lineage>
        <taxon>Eukaryota</taxon>
        <taxon>Fungi</taxon>
        <taxon>Dikarya</taxon>
        <taxon>Ascomycota</taxon>
        <taxon>Pezizomycotina</taxon>
        <taxon>Sordariomycetes</taxon>
        <taxon>Xylariomycetidae</taxon>
        <taxon>Amphisphaeriales</taxon>
        <taxon>Apiosporaceae</taxon>
        <taxon>Apiospora</taxon>
    </lineage>
</organism>
<dbReference type="GO" id="GO:0008168">
    <property type="term" value="F:methyltransferase activity"/>
    <property type="evidence" value="ECO:0007669"/>
    <property type="project" value="UniProtKB-KW"/>
</dbReference>
<keyword evidence="2" id="KW-0489">Methyltransferase</keyword>
<dbReference type="AlphaFoldDB" id="A0AAW0R5B8"/>
<evidence type="ECO:0000313" key="2">
    <source>
        <dbReference type="EMBL" id="KAK8124188.1"/>
    </source>
</evidence>
<comment type="caution">
    <text evidence="2">The sequence shown here is derived from an EMBL/GenBank/DDBJ whole genome shotgun (WGS) entry which is preliminary data.</text>
</comment>
<proteinExistence type="predicted"/>
<accession>A0AAW0R5B8</accession>
<dbReference type="GO" id="GO:0032259">
    <property type="term" value="P:methylation"/>
    <property type="evidence" value="ECO:0007669"/>
    <property type="project" value="UniProtKB-KW"/>
</dbReference>
<dbReference type="EMBL" id="JAQQWP010000003">
    <property type="protein sequence ID" value="KAK8124188.1"/>
    <property type="molecule type" value="Genomic_DNA"/>
</dbReference>
<name>A0AAW0R5B8_9PEZI</name>
<keyword evidence="3" id="KW-1185">Reference proteome</keyword>
<reference evidence="2 3" key="1">
    <citation type="submission" date="2023-01" db="EMBL/GenBank/DDBJ databases">
        <title>Analysis of 21 Apiospora genomes using comparative genomics revels a genus with tremendous synthesis potential of carbohydrate active enzymes and secondary metabolites.</title>
        <authorList>
            <person name="Sorensen T."/>
        </authorList>
    </citation>
    <scope>NUCLEOTIDE SEQUENCE [LARGE SCALE GENOMIC DNA]</scope>
    <source>
        <strain evidence="2 3">CBS 117206</strain>
    </source>
</reference>
<dbReference type="Proteomes" id="UP001392437">
    <property type="component" value="Unassembled WGS sequence"/>
</dbReference>
<gene>
    <name evidence="2" type="ORF">PG999_004106</name>
</gene>
<evidence type="ECO:0000313" key="3">
    <source>
        <dbReference type="Proteomes" id="UP001392437"/>
    </source>
</evidence>
<feature type="region of interest" description="Disordered" evidence="1">
    <location>
        <begin position="1"/>
        <end position="49"/>
    </location>
</feature>